<dbReference type="InterPro" id="IPR016912">
    <property type="entry name" value="Phage_P2_GpU"/>
</dbReference>
<dbReference type="EMBL" id="CP049140">
    <property type="protein sequence ID" value="QIE87022.1"/>
    <property type="molecule type" value="Genomic_DNA"/>
</dbReference>
<evidence type="ECO:0000313" key="2">
    <source>
        <dbReference type="Proteomes" id="UP000501063"/>
    </source>
</evidence>
<accession>A0A6G6IVJ1</accession>
<dbReference type="PIRSF" id="PIRSF029208">
    <property type="entry name" value="Phage_tail_GPU"/>
    <property type="match status" value="1"/>
</dbReference>
<dbReference type="InterPro" id="IPR009734">
    <property type="entry name" value="Myoviridae_GpU"/>
</dbReference>
<name>A0A6G6IVJ1_PSENT</name>
<dbReference type="Proteomes" id="UP000501063">
    <property type="component" value="Chromosome"/>
</dbReference>
<sequence length="146" mass="16048">MMMAMGMFVFSLHTLAYQELQQDTEWRHPSTNRVGAGPSHQYLGRGEDTIKLPGVLLPELAGTLLSLDALRQMADTGKAWPLVEGNGRILGLWVIEKITTTRTLFFPDGAPRRIEFSLDLKRIDDGRVDLLGALTGSAGSILQAIL</sequence>
<protein>
    <submittedName>
        <fullName evidence="1">Phage tail protein</fullName>
    </submittedName>
</protein>
<gene>
    <name evidence="1" type="ORF">G5B91_12400</name>
</gene>
<dbReference type="AlphaFoldDB" id="A0A6G6IVJ1"/>
<organism evidence="1 2">
    <name type="scientific">Pseudomonas nitroreducens</name>
    <dbReference type="NCBI Taxonomy" id="46680"/>
    <lineage>
        <taxon>Bacteria</taxon>
        <taxon>Pseudomonadati</taxon>
        <taxon>Pseudomonadota</taxon>
        <taxon>Gammaproteobacteria</taxon>
        <taxon>Pseudomonadales</taxon>
        <taxon>Pseudomonadaceae</taxon>
        <taxon>Pseudomonas</taxon>
    </lineage>
</organism>
<dbReference type="RefSeq" id="WP_024763254.1">
    <property type="nucleotide sequence ID" value="NZ_CP049140.1"/>
</dbReference>
<dbReference type="KEGG" id="pnt:G5B91_12400"/>
<dbReference type="Pfam" id="PF06995">
    <property type="entry name" value="Phage_P2_GpU"/>
    <property type="match status" value="1"/>
</dbReference>
<reference evidence="1 2" key="1">
    <citation type="submission" date="2020-02" db="EMBL/GenBank/DDBJ databases">
        <title>Integrative conjugative elements (ICEs) and plasmids drive adaptation of Pseudomonas nitroreducens strain HBP1 to wastewater environment.</title>
        <authorList>
            <person name="Sentchilo V."/>
            <person name="Carraro N."/>
            <person name="Bertelli C."/>
            <person name="van der Meer J.R."/>
        </authorList>
    </citation>
    <scope>NUCLEOTIDE SEQUENCE [LARGE SCALE GENOMIC DNA]</scope>
    <source>
        <strain evidence="1 2">HBP1</strain>
    </source>
</reference>
<evidence type="ECO:0000313" key="1">
    <source>
        <dbReference type="EMBL" id="QIE87022.1"/>
    </source>
</evidence>
<proteinExistence type="predicted"/>